<feature type="transmembrane region" description="Helical" evidence="16">
    <location>
        <begin position="54"/>
        <end position="76"/>
    </location>
</feature>
<dbReference type="EC" id="2.7.13.3" evidence="3"/>
<dbReference type="Pfam" id="PF00672">
    <property type="entry name" value="HAMP"/>
    <property type="match status" value="1"/>
</dbReference>
<organism evidence="19 20">
    <name type="scientific">Paraburkholderia bryophila</name>
    <dbReference type="NCBI Taxonomy" id="420952"/>
    <lineage>
        <taxon>Bacteria</taxon>
        <taxon>Pseudomonadati</taxon>
        <taxon>Pseudomonadota</taxon>
        <taxon>Betaproteobacteria</taxon>
        <taxon>Burkholderiales</taxon>
        <taxon>Burkholderiaceae</taxon>
        <taxon>Paraburkholderia</taxon>
    </lineage>
</organism>
<keyword evidence="14 16" id="KW-0472">Membrane</keyword>
<evidence type="ECO:0000313" key="20">
    <source>
        <dbReference type="Proteomes" id="UP000572540"/>
    </source>
</evidence>
<evidence type="ECO:0000256" key="6">
    <source>
        <dbReference type="ARBA" id="ARBA00022553"/>
    </source>
</evidence>
<evidence type="ECO:0000256" key="11">
    <source>
        <dbReference type="ARBA" id="ARBA00022840"/>
    </source>
</evidence>
<dbReference type="GO" id="GO:0005524">
    <property type="term" value="F:ATP binding"/>
    <property type="evidence" value="ECO:0007669"/>
    <property type="project" value="UniProtKB-KW"/>
</dbReference>
<evidence type="ECO:0000256" key="4">
    <source>
        <dbReference type="ARBA" id="ARBA00022475"/>
    </source>
</evidence>
<keyword evidence="8 16" id="KW-0812">Transmembrane</keyword>
<keyword evidence="11" id="KW-0067">ATP-binding</keyword>
<dbReference type="Gene3D" id="3.30.450.300">
    <property type="entry name" value="Sensor histidine kinase RisS, periplasmic domain"/>
    <property type="match status" value="1"/>
</dbReference>
<evidence type="ECO:0000256" key="10">
    <source>
        <dbReference type="ARBA" id="ARBA00022777"/>
    </source>
</evidence>
<evidence type="ECO:0000259" key="17">
    <source>
        <dbReference type="PROSITE" id="PS50109"/>
    </source>
</evidence>
<keyword evidence="13" id="KW-0902">Two-component regulatory system</keyword>
<dbReference type="InterPro" id="IPR003661">
    <property type="entry name" value="HisK_dim/P_dom"/>
</dbReference>
<dbReference type="Gene3D" id="1.10.8.500">
    <property type="entry name" value="HAMP domain in histidine kinase"/>
    <property type="match status" value="1"/>
</dbReference>
<evidence type="ECO:0000256" key="15">
    <source>
        <dbReference type="SAM" id="MobiDB-lite"/>
    </source>
</evidence>
<keyword evidence="7 19" id="KW-0808">Transferase</keyword>
<keyword evidence="9" id="KW-0547">Nucleotide-binding</keyword>
<dbReference type="SUPFAM" id="SSF55874">
    <property type="entry name" value="ATPase domain of HSP90 chaperone/DNA topoisomerase II/histidine kinase"/>
    <property type="match status" value="1"/>
</dbReference>
<dbReference type="GO" id="GO:0000155">
    <property type="term" value="F:phosphorelay sensor kinase activity"/>
    <property type="evidence" value="ECO:0007669"/>
    <property type="project" value="InterPro"/>
</dbReference>
<dbReference type="InterPro" id="IPR050980">
    <property type="entry name" value="2C_sensor_his_kinase"/>
</dbReference>
<dbReference type="Gene3D" id="1.10.287.130">
    <property type="match status" value="1"/>
</dbReference>
<dbReference type="GO" id="GO:0005886">
    <property type="term" value="C:plasma membrane"/>
    <property type="evidence" value="ECO:0007669"/>
    <property type="project" value="UniProtKB-SubCell"/>
</dbReference>
<dbReference type="PANTHER" id="PTHR44936">
    <property type="entry name" value="SENSOR PROTEIN CREC"/>
    <property type="match status" value="1"/>
</dbReference>
<keyword evidence="12 16" id="KW-1133">Transmembrane helix</keyword>
<dbReference type="Pfam" id="PF02518">
    <property type="entry name" value="HATPase_c"/>
    <property type="match status" value="1"/>
</dbReference>
<gene>
    <name evidence="19" type="ORF">GGD41_001684</name>
</gene>
<evidence type="ECO:0000256" key="2">
    <source>
        <dbReference type="ARBA" id="ARBA00004429"/>
    </source>
</evidence>
<evidence type="ECO:0000256" key="9">
    <source>
        <dbReference type="ARBA" id="ARBA00022741"/>
    </source>
</evidence>
<dbReference type="CDD" id="cd06225">
    <property type="entry name" value="HAMP"/>
    <property type="match status" value="1"/>
</dbReference>
<evidence type="ECO:0000256" key="1">
    <source>
        <dbReference type="ARBA" id="ARBA00000085"/>
    </source>
</evidence>
<keyword evidence="6" id="KW-0597">Phosphoprotein</keyword>
<dbReference type="PANTHER" id="PTHR44936:SF5">
    <property type="entry name" value="SENSOR HISTIDINE KINASE ENVZ"/>
    <property type="match status" value="1"/>
</dbReference>
<feature type="domain" description="HAMP" evidence="18">
    <location>
        <begin position="221"/>
        <end position="273"/>
    </location>
</feature>
<evidence type="ECO:0000313" key="19">
    <source>
        <dbReference type="EMBL" id="NYH14456.1"/>
    </source>
</evidence>
<comment type="caution">
    <text evidence="19">The sequence shown here is derived from an EMBL/GenBank/DDBJ whole genome shotgun (WGS) entry which is preliminary data.</text>
</comment>
<dbReference type="InterPro" id="IPR036097">
    <property type="entry name" value="HisK_dim/P_sf"/>
</dbReference>
<feature type="domain" description="Histidine kinase" evidence="17">
    <location>
        <begin position="281"/>
        <end position="483"/>
    </location>
</feature>
<evidence type="ECO:0000256" key="12">
    <source>
        <dbReference type="ARBA" id="ARBA00022989"/>
    </source>
</evidence>
<dbReference type="AlphaFoldDB" id="A0A7Y9W518"/>
<accession>A0A7Y9W518</accession>
<dbReference type="PROSITE" id="PS50109">
    <property type="entry name" value="HIS_KIN"/>
    <property type="match status" value="1"/>
</dbReference>
<evidence type="ECO:0000256" key="14">
    <source>
        <dbReference type="ARBA" id="ARBA00023136"/>
    </source>
</evidence>
<evidence type="ECO:0000259" key="18">
    <source>
        <dbReference type="PROSITE" id="PS50885"/>
    </source>
</evidence>
<protein>
    <recommendedName>
        <fullName evidence="3">histidine kinase</fullName>
        <ecNumber evidence="3">2.7.13.3</ecNumber>
    </recommendedName>
</protein>
<dbReference type="SMART" id="SM00304">
    <property type="entry name" value="HAMP"/>
    <property type="match status" value="1"/>
</dbReference>
<dbReference type="InterPro" id="IPR038421">
    <property type="entry name" value="RisS_PPD_sf"/>
</dbReference>
<sequence length="509" mass="54496">MTRAERGGTQKSGVQSGVQGAGQAAPGDVQGEGRAAPGGVLRALLPRTLLARNIVLLIVLVMLSQACALGVLLHYVQRPRIERAAAVFATYVTTLDNLLAATPPNARVTLTARLDARTQLPDDVTEAQPTDLLRAYRIYQRNVFLDSLRAHLPADMPARWQSVGGQRLWIRMHAPADAPQAPYWIALPIPEDAQGNGLDAAILLSLGLGALAALTGYLIQRHLNQPLQRLTRAARRVSAGETPAPLPTDGPTEIATVSHAFNQMTQALQQAEATRALMLAGISHDIRTPLTKLRLSMAMAMPHGSDSSFVVAAESYLDQIETILQQFMDYAGSGEREAAEPGDLNALIERLAGDFAGLGHEFALSLAVLPAIAYRPISMMRLLMNLMQNAIVYGGTGLAVRSWTTPEAVYVAVGDRGKGLSAQELEQLKAPFQRGSNARAHSGGTGLGLAIVERIARLHHGSLQFHARDGGGLEVWVVLPVALPDPLKSEPLKPDPAMHPARPGTPRPR</sequence>
<reference evidence="19 20" key="1">
    <citation type="submission" date="2020-07" db="EMBL/GenBank/DDBJ databases">
        <title>Exploring microbial biodiversity for novel pathways involved in the catabolism of aromatic compounds derived from lignin.</title>
        <authorList>
            <person name="Elkins J."/>
        </authorList>
    </citation>
    <scope>NUCLEOTIDE SEQUENCE [LARGE SCALE GENOMIC DNA]</scope>
    <source>
        <strain evidence="19 20">H2C3B</strain>
    </source>
</reference>
<feature type="region of interest" description="Disordered" evidence="15">
    <location>
        <begin position="1"/>
        <end position="32"/>
    </location>
</feature>
<dbReference type="SMART" id="SM00387">
    <property type="entry name" value="HATPase_c"/>
    <property type="match status" value="1"/>
</dbReference>
<comment type="catalytic activity">
    <reaction evidence="1">
        <text>ATP + protein L-histidine = ADP + protein N-phospho-L-histidine.</text>
        <dbReference type="EC" id="2.7.13.3"/>
    </reaction>
</comment>
<dbReference type="CDD" id="cd00082">
    <property type="entry name" value="HisKA"/>
    <property type="match status" value="1"/>
</dbReference>
<evidence type="ECO:0000256" key="3">
    <source>
        <dbReference type="ARBA" id="ARBA00012438"/>
    </source>
</evidence>
<dbReference type="PRINTS" id="PR00344">
    <property type="entry name" value="BCTRLSENSOR"/>
</dbReference>
<dbReference type="Gene3D" id="3.30.565.10">
    <property type="entry name" value="Histidine kinase-like ATPase, C-terminal domain"/>
    <property type="match status" value="1"/>
</dbReference>
<dbReference type="EMBL" id="JACCAU010000001">
    <property type="protein sequence ID" value="NYH14456.1"/>
    <property type="molecule type" value="Genomic_DNA"/>
</dbReference>
<proteinExistence type="predicted"/>
<dbReference type="InterPro" id="IPR036890">
    <property type="entry name" value="HATPase_C_sf"/>
</dbReference>
<dbReference type="InterPro" id="IPR003594">
    <property type="entry name" value="HATPase_dom"/>
</dbReference>
<keyword evidence="5" id="KW-0997">Cell inner membrane</keyword>
<keyword evidence="10 19" id="KW-0418">Kinase</keyword>
<evidence type="ECO:0000256" key="7">
    <source>
        <dbReference type="ARBA" id="ARBA00022679"/>
    </source>
</evidence>
<dbReference type="SUPFAM" id="SSF158472">
    <property type="entry name" value="HAMP domain-like"/>
    <property type="match status" value="1"/>
</dbReference>
<dbReference type="InterPro" id="IPR004358">
    <property type="entry name" value="Sig_transdc_His_kin-like_C"/>
</dbReference>
<dbReference type="SUPFAM" id="SSF47384">
    <property type="entry name" value="Homodimeric domain of signal transducing histidine kinase"/>
    <property type="match status" value="1"/>
</dbReference>
<dbReference type="Proteomes" id="UP000572540">
    <property type="component" value="Unassembled WGS sequence"/>
</dbReference>
<feature type="compositionally biased region" description="Low complexity" evidence="15">
    <location>
        <begin position="9"/>
        <end position="29"/>
    </location>
</feature>
<feature type="region of interest" description="Disordered" evidence="15">
    <location>
        <begin position="487"/>
        <end position="509"/>
    </location>
</feature>
<evidence type="ECO:0000256" key="5">
    <source>
        <dbReference type="ARBA" id="ARBA00022519"/>
    </source>
</evidence>
<dbReference type="InterPro" id="IPR005467">
    <property type="entry name" value="His_kinase_dom"/>
</dbReference>
<evidence type="ECO:0000256" key="8">
    <source>
        <dbReference type="ARBA" id="ARBA00022692"/>
    </source>
</evidence>
<name>A0A7Y9W518_9BURK</name>
<dbReference type="Pfam" id="PF00512">
    <property type="entry name" value="HisKA"/>
    <property type="match status" value="1"/>
</dbReference>
<comment type="subcellular location">
    <subcellularLocation>
        <location evidence="2">Cell inner membrane</location>
        <topology evidence="2">Multi-pass membrane protein</topology>
    </subcellularLocation>
</comment>
<dbReference type="InterPro" id="IPR003660">
    <property type="entry name" value="HAMP_dom"/>
</dbReference>
<evidence type="ECO:0000256" key="16">
    <source>
        <dbReference type="SAM" id="Phobius"/>
    </source>
</evidence>
<evidence type="ECO:0000256" key="13">
    <source>
        <dbReference type="ARBA" id="ARBA00023012"/>
    </source>
</evidence>
<dbReference type="PROSITE" id="PS50885">
    <property type="entry name" value="HAMP"/>
    <property type="match status" value="1"/>
</dbReference>
<keyword evidence="4" id="KW-1003">Cell membrane</keyword>